<dbReference type="InterPro" id="IPR001810">
    <property type="entry name" value="F-box_dom"/>
</dbReference>
<dbReference type="Proteomes" id="UP001497457">
    <property type="component" value="Chromosome 2b"/>
</dbReference>
<sequence length="483" mass="55624">MSKRKGSSKEKQRPLAKKRKRSRLQMSDLPMDILHSIVSRLPIRQAARTSILSNHWKHVWCSRTNLKFSFRSLIYKEGSRIPRSRKSQYDFVQRVDAVLRQHSGAGVEKLEVEFFPLHNEHAEHIDRWVKFAIASKTKQLILDFEAQCRGEEPYTFPFQLFDTATGSHLQSMKLGAISLKQPASIKLFLNLKKLELVDVNITDDELKLMLCCCNVLEFIGISRCKLLTRIHTSSHPRNGIKHLQVSQCPLLQGIELHSGLITLEYEGPLMPLALPSTLRNMSIEFSGIFSALAYVLTELPITLRRLETLTLRSEELERATLPNRPLNFLYIRHLRLELNFGYLGFKADVLDLAFLLEAAPVMEKLEIHMLMDTTSLQRYRKCHGFYGQKAQLELSQHILRNSAILKAMKIDPMPTVTRIDGDLFMKDGLCFFDGYKVANKYLRKADHLGVVSVVKVRRRDVENVNPYHLIDPYWIAALTEDQS</sequence>
<dbReference type="SUPFAM" id="SSF52047">
    <property type="entry name" value="RNI-like"/>
    <property type="match status" value="1"/>
</dbReference>
<dbReference type="InterPro" id="IPR053781">
    <property type="entry name" value="F-box_AtFBL13-like"/>
</dbReference>
<keyword evidence="4" id="KW-1185">Reference proteome</keyword>
<dbReference type="PROSITE" id="PS50181">
    <property type="entry name" value="FBOX"/>
    <property type="match status" value="1"/>
</dbReference>
<reference evidence="3 4" key="2">
    <citation type="submission" date="2024-10" db="EMBL/GenBank/DDBJ databases">
        <authorList>
            <person name="Ryan C."/>
        </authorList>
    </citation>
    <scope>NUCLEOTIDE SEQUENCE [LARGE SCALE GENOMIC DNA]</scope>
</reference>
<evidence type="ECO:0000313" key="4">
    <source>
        <dbReference type="Proteomes" id="UP001497457"/>
    </source>
</evidence>
<dbReference type="CDD" id="cd22160">
    <property type="entry name" value="F-box_AtFBL13-like"/>
    <property type="match status" value="1"/>
</dbReference>
<dbReference type="PANTHER" id="PTHR34145">
    <property type="entry name" value="OS02G0105600 PROTEIN"/>
    <property type="match status" value="1"/>
</dbReference>
<dbReference type="EMBL" id="OZ075112">
    <property type="protein sequence ID" value="CAL4971300.1"/>
    <property type="molecule type" value="Genomic_DNA"/>
</dbReference>
<dbReference type="SUPFAM" id="SSF81383">
    <property type="entry name" value="F-box domain"/>
    <property type="match status" value="1"/>
</dbReference>
<dbReference type="InterPro" id="IPR032675">
    <property type="entry name" value="LRR_dom_sf"/>
</dbReference>
<evidence type="ECO:0000256" key="1">
    <source>
        <dbReference type="SAM" id="MobiDB-lite"/>
    </source>
</evidence>
<evidence type="ECO:0000259" key="2">
    <source>
        <dbReference type="PROSITE" id="PS50181"/>
    </source>
</evidence>
<dbReference type="InterPro" id="IPR036047">
    <property type="entry name" value="F-box-like_dom_sf"/>
</dbReference>
<protein>
    <recommendedName>
        <fullName evidence="2">F-box domain-containing protein</fullName>
    </recommendedName>
</protein>
<accession>A0ABC9A4P5</accession>
<organism evidence="3 4">
    <name type="scientific">Urochloa decumbens</name>
    <dbReference type="NCBI Taxonomy" id="240449"/>
    <lineage>
        <taxon>Eukaryota</taxon>
        <taxon>Viridiplantae</taxon>
        <taxon>Streptophyta</taxon>
        <taxon>Embryophyta</taxon>
        <taxon>Tracheophyta</taxon>
        <taxon>Spermatophyta</taxon>
        <taxon>Magnoliopsida</taxon>
        <taxon>Liliopsida</taxon>
        <taxon>Poales</taxon>
        <taxon>Poaceae</taxon>
        <taxon>PACMAD clade</taxon>
        <taxon>Panicoideae</taxon>
        <taxon>Panicodae</taxon>
        <taxon>Paniceae</taxon>
        <taxon>Melinidinae</taxon>
        <taxon>Urochloa</taxon>
    </lineage>
</organism>
<proteinExistence type="predicted"/>
<dbReference type="AlphaFoldDB" id="A0ABC9A4P5"/>
<evidence type="ECO:0000313" key="3">
    <source>
        <dbReference type="EMBL" id="CAL4971300.1"/>
    </source>
</evidence>
<feature type="region of interest" description="Disordered" evidence="1">
    <location>
        <begin position="1"/>
        <end position="23"/>
    </location>
</feature>
<dbReference type="Gene3D" id="3.80.10.10">
    <property type="entry name" value="Ribonuclease Inhibitor"/>
    <property type="match status" value="1"/>
</dbReference>
<dbReference type="InterPro" id="IPR053772">
    <property type="entry name" value="At1g61320/At1g61330-like"/>
</dbReference>
<dbReference type="InterPro" id="IPR055357">
    <property type="entry name" value="LRR_At1g61320_AtMIF1"/>
</dbReference>
<reference evidence="4" key="1">
    <citation type="submission" date="2024-06" db="EMBL/GenBank/DDBJ databases">
        <authorList>
            <person name="Ryan C."/>
        </authorList>
    </citation>
    <scope>NUCLEOTIDE SEQUENCE [LARGE SCALE GENOMIC DNA]</scope>
</reference>
<name>A0ABC9A4P5_9POAL</name>
<feature type="compositionally biased region" description="Basic residues" evidence="1">
    <location>
        <begin position="14"/>
        <end position="23"/>
    </location>
</feature>
<dbReference type="Pfam" id="PF23622">
    <property type="entry name" value="LRR_At1g61320_AtMIF1"/>
    <property type="match status" value="1"/>
</dbReference>
<feature type="domain" description="F-box" evidence="2">
    <location>
        <begin position="23"/>
        <end position="73"/>
    </location>
</feature>
<dbReference type="PANTHER" id="PTHR34145:SF61">
    <property type="entry name" value="OS07G0161500 PROTEIN"/>
    <property type="match status" value="1"/>
</dbReference>
<gene>
    <name evidence="3" type="ORF">URODEC1_LOCUS50592</name>
</gene>
<dbReference type="Pfam" id="PF00646">
    <property type="entry name" value="F-box"/>
    <property type="match status" value="1"/>
</dbReference>